<organism evidence="1 2">
    <name type="scientific">Populus alba x Populus x berolinensis</name>
    <dbReference type="NCBI Taxonomy" id="444605"/>
    <lineage>
        <taxon>Eukaryota</taxon>
        <taxon>Viridiplantae</taxon>
        <taxon>Streptophyta</taxon>
        <taxon>Embryophyta</taxon>
        <taxon>Tracheophyta</taxon>
        <taxon>Spermatophyta</taxon>
        <taxon>Magnoliopsida</taxon>
        <taxon>eudicotyledons</taxon>
        <taxon>Gunneridae</taxon>
        <taxon>Pentapetalae</taxon>
        <taxon>rosids</taxon>
        <taxon>fabids</taxon>
        <taxon>Malpighiales</taxon>
        <taxon>Salicaceae</taxon>
        <taxon>Saliceae</taxon>
        <taxon>Populus</taxon>
    </lineage>
</organism>
<dbReference type="Proteomes" id="UP001164929">
    <property type="component" value="Chromosome 4"/>
</dbReference>
<proteinExistence type="predicted"/>
<comment type="caution">
    <text evidence="1">The sequence shown here is derived from an EMBL/GenBank/DDBJ whole genome shotgun (WGS) entry which is preliminary data.</text>
</comment>
<evidence type="ECO:0000313" key="1">
    <source>
        <dbReference type="EMBL" id="KAJ7000428.1"/>
    </source>
</evidence>
<sequence length="76" mass="8829">MCCCKALQEELKEQTKDVDTAPSKEVSLYVLVWHGRECTRNGHLRWLESRGVLIFHEVRNNMNALGGWRVAIVFKK</sequence>
<dbReference type="AlphaFoldDB" id="A0AAD6W5U5"/>
<protein>
    <submittedName>
        <fullName evidence="1">Uncharacterized protein</fullName>
    </submittedName>
</protein>
<name>A0AAD6W5U5_9ROSI</name>
<evidence type="ECO:0000313" key="2">
    <source>
        <dbReference type="Proteomes" id="UP001164929"/>
    </source>
</evidence>
<keyword evidence="2" id="KW-1185">Reference proteome</keyword>
<accession>A0AAD6W5U5</accession>
<gene>
    <name evidence="1" type="ORF">NC653_011040</name>
</gene>
<dbReference type="EMBL" id="JAQIZT010000004">
    <property type="protein sequence ID" value="KAJ7000428.1"/>
    <property type="molecule type" value="Genomic_DNA"/>
</dbReference>
<reference evidence="1 2" key="1">
    <citation type="journal article" date="2023" name="Mol. Ecol. Resour.">
        <title>Chromosome-level genome assembly of a triploid poplar Populus alba 'Berolinensis'.</title>
        <authorList>
            <person name="Chen S."/>
            <person name="Yu Y."/>
            <person name="Wang X."/>
            <person name="Wang S."/>
            <person name="Zhang T."/>
            <person name="Zhou Y."/>
            <person name="He R."/>
            <person name="Meng N."/>
            <person name="Wang Y."/>
            <person name="Liu W."/>
            <person name="Liu Z."/>
            <person name="Liu J."/>
            <person name="Guo Q."/>
            <person name="Huang H."/>
            <person name="Sederoff R.R."/>
            <person name="Wang G."/>
            <person name="Qu G."/>
            <person name="Chen S."/>
        </authorList>
    </citation>
    <scope>NUCLEOTIDE SEQUENCE [LARGE SCALE GENOMIC DNA]</scope>
    <source>
        <strain evidence="1">SC-2020</strain>
    </source>
</reference>